<dbReference type="InterPro" id="IPR050595">
    <property type="entry name" value="Bact_response_regulator"/>
</dbReference>
<dbReference type="RefSeq" id="WP_202016493.1">
    <property type="nucleotide sequence ID" value="NZ_JAERRB010000020.1"/>
</dbReference>
<dbReference type="InterPro" id="IPR011006">
    <property type="entry name" value="CheY-like_superfamily"/>
</dbReference>
<dbReference type="CDD" id="cd00156">
    <property type="entry name" value="REC"/>
    <property type="match status" value="1"/>
</dbReference>
<dbReference type="Pfam" id="PF00072">
    <property type="entry name" value="Response_reg"/>
    <property type="match status" value="1"/>
</dbReference>
<evidence type="ECO:0000256" key="1">
    <source>
        <dbReference type="ARBA" id="ARBA00022553"/>
    </source>
</evidence>
<accession>A0ABS1L2P0</accession>
<dbReference type="InterPro" id="IPR001789">
    <property type="entry name" value="Sig_transdc_resp-reg_receiver"/>
</dbReference>
<comment type="caution">
    <text evidence="4">The sequence shown here is derived from an EMBL/GenBank/DDBJ whole genome shotgun (WGS) entry which is preliminary data.</text>
</comment>
<dbReference type="PANTHER" id="PTHR44591:SF3">
    <property type="entry name" value="RESPONSE REGULATORY DOMAIN-CONTAINING PROTEIN"/>
    <property type="match status" value="1"/>
</dbReference>
<evidence type="ECO:0000313" key="4">
    <source>
        <dbReference type="EMBL" id="MBL0745835.1"/>
    </source>
</evidence>
<dbReference type="SUPFAM" id="SSF52172">
    <property type="entry name" value="CheY-like"/>
    <property type="match status" value="1"/>
</dbReference>
<name>A0ABS1L2P0_9BACT</name>
<proteinExistence type="predicted"/>
<evidence type="ECO:0000256" key="2">
    <source>
        <dbReference type="PROSITE-ProRule" id="PRU00169"/>
    </source>
</evidence>
<dbReference type="PANTHER" id="PTHR44591">
    <property type="entry name" value="STRESS RESPONSE REGULATOR PROTEIN 1"/>
    <property type="match status" value="1"/>
</dbReference>
<protein>
    <submittedName>
        <fullName evidence="4">Response regulator</fullName>
    </submittedName>
</protein>
<feature type="modified residue" description="4-aspartylphosphate" evidence="2">
    <location>
        <position position="57"/>
    </location>
</feature>
<keyword evidence="1 2" id="KW-0597">Phosphoprotein</keyword>
<evidence type="ECO:0000313" key="5">
    <source>
        <dbReference type="Proteomes" id="UP000613030"/>
    </source>
</evidence>
<feature type="domain" description="Response regulatory" evidence="3">
    <location>
        <begin position="8"/>
        <end position="122"/>
    </location>
</feature>
<dbReference type="SMART" id="SM00448">
    <property type="entry name" value="REC"/>
    <property type="match status" value="1"/>
</dbReference>
<dbReference type="Proteomes" id="UP000613030">
    <property type="component" value="Unassembled WGS sequence"/>
</dbReference>
<gene>
    <name evidence="4" type="ORF">JI741_31665</name>
</gene>
<dbReference type="Gene3D" id="3.40.50.2300">
    <property type="match status" value="1"/>
</dbReference>
<dbReference type="EMBL" id="JAERRB010000020">
    <property type="protein sequence ID" value="MBL0745835.1"/>
    <property type="molecule type" value="Genomic_DNA"/>
</dbReference>
<evidence type="ECO:0000259" key="3">
    <source>
        <dbReference type="PROSITE" id="PS50110"/>
    </source>
</evidence>
<dbReference type="PROSITE" id="PS50110">
    <property type="entry name" value="RESPONSE_REGULATORY"/>
    <property type="match status" value="1"/>
</dbReference>
<reference evidence="4 5" key="1">
    <citation type="submission" date="2021-01" db="EMBL/GenBank/DDBJ databases">
        <title>Chryseolinea sp. Jin1 Genome sequencing and assembly.</title>
        <authorList>
            <person name="Kim I."/>
        </authorList>
    </citation>
    <scope>NUCLEOTIDE SEQUENCE [LARGE SCALE GENOMIC DNA]</scope>
    <source>
        <strain evidence="4 5">Jin1</strain>
    </source>
</reference>
<sequence length="144" mass="16327">MHPNKNIKVFLVDDDAFNLTLTQQQLLNLGYANVAAFENGTDCLNNLAEKPEVVFLDHTMEGVTGFDVLKKIRRVNPDIFVVMLSAQENMNTAIDSLKYGAFDYIIKGPQQGNKIENALERITEIMVVLKKTKLPAWRRLLSFI</sequence>
<organism evidence="4 5">
    <name type="scientific">Chryseolinea lacunae</name>
    <dbReference type="NCBI Taxonomy" id="2801331"/>
    <lineage>
        <taxon>Bacteria</taxon>
        <taxon>Pseudomonadati</taxon>
        <taxon>Bacteroidota</taxon>
        <taxon>Cytophagia</taxon>
        <taxon>Cytophagales</taxon>
        <taxon>Fulvivirgaceae</taxon>
        <taxon>Chryseolinea</taxon>
    </lineage>
</organism>
<keyword evidence="5" id="KW-1185">Reference proteome</keyword>